<dbReference type="GO" id="GO:0046872">
    <property type="term" value="F:metal ion binding"/>
    <property type="evidence" value="ECO:0007669"/>
    <property type="project" value="UniProtKB-KW"/>
</dbReference>
<evidence type="ECO:0000256" key="3">
    <source>
        <dbReference type="ARBA" id="ARBA00022741"/>
    </source>
</evidence>
<feature type="binding site" evidence="9">
    <location>
        <position position="140"/>
    </location>
    <ligand>
        <name>substrate</name>
    </ligand>
</feature>
<feature type="binding site" evidence="9">
    <location>
        <position position="285"/>
    </location>
    <ligand>
        <name>K(+)</name>
        <dbReference type="ChEBI" id="CHEBI:29103"/>
    </ligand>
</feature>
<comment type="cofactor">
    <cofactor evidence="9">
        <name>Mg(2+)</name>
        <dbReference type="ChEBI" id="CHEBI:18420"/>
    </cofactor>
    <text evidence="9">Requires a divalent cation, most likely magnesium in vivo, as an electrophilic catalyst to aid phosphoryl group transfer. It is the chelate of the metal and the nucleotide that is the actual substrate.</text>
</comment>
<sequence length="301" mass="30390">MGKVAVLGIFVADAAFRADRMPVMGETILGNSFALGPGGKGSNQAVAAGKMGAEVAFISALGADAFAQMARDMWADAGVTPVIREIADSYTGAAFIYVDEATGNNAIIVSPGAAGLIGVDDIARARGEIESADVFMTQLEQPMEAALEGLRVARAAGVTTVLNPAPAAELAREMLELCDYITPNETETEAITGIAVTDAASAKRACAALRDLGVGVPIITMGEQGVYLDGHGMVPAINAGEVVETTGAGDAFNGGFASALARGLSPLEAAKFGSVVAGISVTRPGAAASMPTRGEVDEKLG</sequence>
<name>A0A1H3D623_9RHOB</name>
<keyword evidence="5 9" id="KW-0067">ATP-binding</keyword>
<accession>A0A1H3D623</accession>
<comment type="catalytic activity">
    <reaction evidence="9">
        <text>D-ribose + ATP = D-ribose 5-phosphate + ADP + H(+)</text>
        <dbReference type="Rhea" id="RHEA:13697"/>
        <dbReference type="ChEBI" id="CHEBI:15378"/>
        <dbReference type="ChEBI" id="CHEBI:30616"/>
        <dbReference type="ChEBI" id="CHEBI:47013"/>
        <dbReference type="ChEBI" id="CHEBI:78346"/>
        <dbReference type="ChEBI" id="CHEBI:456216"/>
        <dbReference type="EC" id="2.7.1.15"/>
    </reaction>
</comment>
<keyword evidence="8 9" id="KW-0119">Carbohydrate metabolism</keyword>
<feature type="binding site" evidence="9">
    <location>
        <position position="283"/>
    </location>
    <ligand>
        <name>K(+)</name>
        <dbReference type="ChEBI" id="CHEBI:29103"/>
    </ligand>
</feature>
<dbReference type="OrthoDB" id="9792663at2"/>
<dbReference type="GO" id="GO:0004747">
    <property type="term" value="F:ribokinase activity"/>
    <property type="evidence" value="ECO:0007669"/>
    <property type="project" value="UniProtKB-UniRule"/>
</dbReference>
<reference evidence="12" key="1">
    <citation type="submission" date="2016-10" db="EMBL/GenBank/DDBJ databases">
        <authorList>
            <person name="Varghese N."/>
            <person name="Submissions S."/>
        </authorList>
    </citation>
    <scope>NUCLEOTIDE SEQUENCE [LARGE SCALE GENOMIC DNA]</scope>
    <source>
        <strain evidence="12">DSM 26922</strain>
    </source>
</reference>
<dbReference type="HAMAP" id="MF_01987">
    <property type="entry name" value="Ribokinase"/>
    <property type="match status" value="1"/>
</dbReference>
<evidence type="ECO:0000256" key="4">
    <source>
        <dbReference type="ARBA" id="ARBA00022777"/>
    </source>
</evidence>
<feature type="binding site" evidence="9">
    <location>
        <position position="280"/>
    </location>
    <ligand>
        <name>K(+)</name>
        <dbReference type="ChEBI" id="CHEBI:29103"/>
    </ligand>
</feature>
<dbReference type="RefSeq" id="WP_089948741.1">
    <property type="nucleotide sequence ID" value="NZ_FNOI01000010.1"/>
</dbReference>
<dbReference type="InterPro" id="IPR011877">
    <property type="entry name" value="Ribokinase"/>
</dbReference>
<keyword evidence="12" id="KW-1185">Reference proteome</keyword>
<evidence type="ECO:0000313" key="12">
    <source>
        <dbReference type="Proteomes" id="UP000199441"/>
    </source>
</evidence>
<protein>
    <recommendedName>
        <fullName evidence="9">Ribokinase</fullName>
        <shortName evidence="9">RK</shortName>
        <ecNumber evidence="9">2.7.1.15</ecNumber>
    </recommendedName>
</protein>
<dbReference type="InterPro" id="IPR011611">
    <property type="entry name" value="PfkB_dom"/>
</dbReference>
<dbReference type="InterPro" id="IPR002139">
    <property type="entry name" value="Ribo/fructo_kinase"/>
</dbReference>
<feature type="binding site" evidence="9">
    <location>
        <position position="184"/>
    </location>
    <ligand>
        <name>ATP</name>
        <dbReference type="ChEBI" id="CHEBI:30616"/>
    </ligand>
</feature>
<comment type="caution">
    <text evidence="9">Lacks conserved residue(s) required for the propagation of feature annotation.</text>
</comment>
<keyword evidence="1 9" id="KW-0808">Transferase</keyword>
<feature type="binding site" evidence="9">
    <location>
        <begin position="11"/>
        <end position="13"/>
    </location>
    <ligand>
        <name>substrate</name>
    </ligand>
</feature>
<dbReference type="EC" id="2.7.1.15" evidence="9"/>
<keyword evidence="7 9" id="KW-0630">Potassium</keyword>
<proteinExistence type="inferred from homology"/>
<comment type="activity regulation">
    <text evidence="9">Activated by a monovalent cation that binds near, but not in, the active site. The most likely occupant of the site in vivo is potassium. Ion binding induces a conformational change that may alter substrate affinity.</text>
</comment>
<evidence type="ECO:0000256" key="8">
    <source>
        <dbReference type="ARBA" id="ARBA00023277"/>
    </source>
</evidence>
<dbReference type="SUPFAM" id="SSF53613">
    <property type="entry name" value="Ribokinase-like"/>
    <property type="match status" value="1"/>
</dbReference>
<evidence type="ECO:0000313" key="11">
    <source>
        <dbReference type="EMBL" id="SDX61184.1"/>
    </source>
</evidence>
<comment type="subcellular location">
    <subcellularLocation>
        <location evidence="9">Cytoplasm</location>
    </subcellularLocation>
</comment>
<dbReference type="GO" id="GO:0019303">
    <property type="term" value="P:D-ribose catabolic process"/>
    <property type="evidence" value="ECO:0007669"/>
    <property type="project" value="UniProtKB-UniRule"/>
</dbReference>
<comment type="pathway">
    <text evidence="9">Carbohydrate metabolism; D-ribose degradation; D-ribose 5-phosphate from beta-D-ribopyranose: step 2/2.</text>
</comment>
<dbReference type="Pfam" id="PF00294">
    <property type="entry name" value="PfkB"/>
    <property type="match status" value="1"/>
</dbReference>
<dbReference type="Proteomes" id="UP000199441">
    <property type="component" value="Unassembled WGS sequence"/>
</dbReference>
<feature type="binding site" evidence="9">
    <location>
        <position position="250"/>
    </location>
    <ligand>
        <name>substrate</name>
    </ligand>
</feature>
<dbReference type="Gene3D" id="3.40.1190.20">
    <property type="match status" value="1"/>
</dbReference>
<feature type="binding site" evidence="9">
    <location>
        <begin position="39"/>
        <end position="43"/>
    </location>
    <ligand>
        <name>substrate</name>
    </ligand>
</feature>
<keyword evidence="9" id="KW-0963">Cytoplasm</keyword>
<evidence type="ECO:0000256" key="5">
    <source>
        <dbReference type="ARBA" id="ARBA00022840"/>
    </source>
</evidence>
<keyword evidence="4 9" id="KW-0418">Kinase</keyword>
<organism evidence="11 12">
    <name type="scientific">Litoreibacter albidus</name>
    <dbReference type="NCBI Taxonomy" id="670155"/>
    <lineage>
        <taxon>Bacteria</taxon>
        <taxon>Pseudomonadati</taxon>
        <taxon>Pseudomonadota</taxon>
        <taxon>Alphaproteobacteria</taxon>
        <taxon>Rhodobacterales</taxon>
        <taxon>Roseobacteraceae</taxon>
        <taxon>Litoreibacter</taxon>
    </lineage>
</organism>
<dbReference type="InterPro" id="IPR029056">
    <property type="entry name" value="Ribokinase-like"/>
</dbReference>
<dbReference type="AlphaFoldDB" id="A0A1H3D623"/>
<dbReference type="EMBL" id="FNOI01000010">
    <property type="protein sequence ID" value="SDX61184.1"/>
    <property type="molecule type" value="Genomic_DNA"/>
</dbReference>
<gene>
    <name evidence="9" type="primary">rbsK</name>
    <name evidence="11" type="ORF">SAMN04488001_0019</name>
</gene>
<feature type="binding site" evidence="9">
    <location>
        <begin position="249"/>
        <end position="250"/>
    </location>
    <ligand>
        <name>ATP</name>
        <dbReference type="ChEBI" id="CHEBI:30616"/>
    </ligand>
</feature>
<dbReference type="UniPathway" id="UPA00916">
    <property type="reaction ID" value="UER00889"/>
</dbReference>
<comment type="subunit">
    <text evidence="9">Homodimer.</text>
</comment>
<dbReference type="GO" id="GO:0005524">
    <property type="term" value="F:ATP binding"/>
    <property type="evidence" value="ECO:0007669"/>
    <property type="project" value="UniProtKB-UniRule"/>
</dbReference>
<keyword evidence="2 9" id="KW-0479">Metal-binding</keyword>
<feature type="domain" description="Carbohydrate kinase PfkB" evidence="10">
    <location>
        <begin position="1"/>
        <end position="293"/>
    </location>
</feature>
<feature type="binding site" evidence="9">
    <location>
        <position position="246"/>
    </location>
    <ligand>
        <name>K(+)</name>
        <dbReference type="ChEBI" id="CHEBI:29103"/>
    </ligand>
</feature>
<feature type="active site" description="Proton acceptor" evidence="9">
    <location>
        <position position="250"/>
    </location>
</feature>
<feature type="binding site" evidence="9">
    <location>
        <begin position="220"/>
        <end position="225"/>
    </location>
    <ligand>
        <name>ATP</name>
        <dbReference type="ChEBI" id="CHEBI:30616"/>
    </ligand>
</feature>
<evidence type="ECO:0000256" key="9">
    <source>
        <dbReference type="HAMAP-Rule" id="MF_01987"/>
    </source>
</evidence>
<dbReference type="STRING" id="670155.SAMN04488001_0019"/>
<keyword evidence="6 9" id="KW-0460">Magnesium</keyword>
<dbReference type="PANTHER" id="PTHR10584:SF166">
    <property type="entry name" value="RIBOKINASE"/>
    <property type="match status" value="1"/>
</dbReference>
<dbReference type="CDD" id="cd01174">
    <property type="entry name" value="ribokinase"/>
    <property type="match status" value="1"/>
</dbReference>
<dbReference type="PANTHER" id="PTHR10584">
    <property type="entry name" value="SUGAR KINASE"/>
    <property type="match status" value="1"/>
</dbReference>
<feature type="binding site" evidence="9">
    <location>
        <position position="289"/>
    </location>
    <ligand>
        <name>K(+)</name>
        <dbReference type="ChEBI" id="CHEBI:29103"/>
    </ligand>
</feature>
<comment type="function">
    <text evidence="9">Catalyzes the phosphorylation of ribose at O-5 in a reaction requiring ATP and magnesium. The resulting D-ribose-5-phosphate can then be used either for sythesis of nucleotides, histidine, and tryptophan, or as a component of the pentose phosphate pathway.</text>
</comment>
<comment type="similarity">
    <text evidence="9">Belongs to the carbohydrate kinase PfkB family. Ribokinase subfamily.</text>
</comment>
<dbReference type="PRINTS" id="PR00990">
    <property type="entry name" value="RIBOKINASE"/>
</dbReference>
<evidence type="ECO:0000256" key="2">
    <source>
        <dbReference type="ARBA" id="ARBA00022723"/>
    </source>
</evidence>
<keyword evidence="3 9" id="KW-0547">Nucleotide-binding</keyword>
<evidence type="ECO:0000256" key="7">
    <source>
        <dbReference type="ARBA" id="ARBA00022958"/>
    </source>
</evidence>
<evidence type="ECO:0000256" key="6">
    <source>
        <dbReference type="ARBA" id="ARBA00022842"/>
    </source>
</evidence>
<dbReference type="GO" id="GO:0005829">
    <property type="term" value="C:cytosol"/>
    <property type="evidence" value="ECO:0007669"/>
    <property type="project" value="TreeGrafter"/>
</dbReference>
<evidence type="ECO:0000256" key="1">
    <source>
        <dbReference type="ARBA" id="ARBA00022679"/>
    </source>
</evidence>
<evidence type="ECO:0000259" key="10">
    <source>
        <dbReference type="Pfam" id="PF00294"/>
    </source>
</evidence>